<proteinExistence type="inferred from homology"/>
<reference evidence="14" key="1">
    <citation type="submission" date="2025-08" db="UniProtKB">
        <authorList>
            <consortium name="RefSeq"/>
        </authorList>
    </citation>
    <scope>IDENTIFICATION</scope>
    <source>
        <strain evidence="14">OHB3-1</strain>
    </source>
</reference>
<evidence type="ECO:0000256" key="6">
    <source>
        <dbReference type="ARBA" id="ARBA00022833"/>
    </source>
</evidence>
<dbReference type="InterPro" id="IPR021158">
    <property type="entry name" value="Pept_M10A_Zn_BS"/>
</dbReference>
<keyword evidence="2" id="KW-0645">Protease</keyword>
<dbReference type="PANTHER" id="PTHR10201">
    <property type="entry name" value="MATRIX METALLOPROTEINASE"/>
    <property type="match status" value="1"/>
</dbReference>
<dbReference type="Pfam" id="PF01471">
    <property type="entry name" value="PG_binding_1"/>
    <property type="match status" value="1"/>
</dbReference>
<protein>
    <submittedName>
        <fullName evidence="14">Metalloendoproteinase 1-like</fullName>
    </submittedName>
</protein>
<evidence type="ECO:0000256" key="11">
    <source>
        <dbReference type="SAM" id="SignalP"/>
    </source>
</evidence>
<feature type="binding site" evidence="10">
    <location>
        <position position="259"/>
    </location>
    <ligand>
        <name>Zn(2+)</name>
        <dbReference type="ChEBI" id="CHEBI:29105"/>
        <label>2</label>
        <note>catalytic</note>
    </ligand>
</feature>
<comment type="cofactor">
    <cofactor evidence="10">
        <name>Ca(2+)</name>
        <dbReference type="ChEBI" id="CHEBI:29108"/>
    </cofactor>
    <text evidence="10">Can bind about 5 Ca(2+) ions per subunit.</text>
</comment>
<feature type="binding site" evidence="10">
    <location>
        <position position="253"/>
    </location>
    <ligand>
        <name>Zn(2+)</name>
        <dbReference type="ChEBI" id="CHEBI:29105"/>
        <label>2</label>
        <note>catalytic</note>
    </ligand>
</feature>
<dbReference type="InterPro" id="IPR033739">
    <property type="entry name" value="M10A_MMP"/>
</dbReference>
<feature type="domain" description="Peptidase metallopeptidase" evidence="12">
    <location>
        <begin position="138"/>
        <end position="293"/>
    </location>
</feature>
<evidence type="ECO:0000259" key="12">
    <source>
        <dbReference type="SMART" id="SM00235"/>
    </source>
</evidence>
<feature type="binding site" evidence="10">
    <location>
        <position position="227"/>
    </location>
    <ligand>
        <name>Ca(2+)</name>
        <dbReference type="ChEBI" id="CHEBI:29108"/>
        <label>3</label>
    </ligand>
</feature>
<dbReference type="AlphaFoldDB" id="A0A6J1BVK9"/>
<dbReference type="OrthoDB" id="406838at2759"/>
<dbReference type="RefSeq" id="XP_022133606.1">
    <property type="nucleotide sequence ID" value="XM_022277914.1"/>
</dbReference>
<keyword evidence="6 10" id="KW-0862">Zinc</keyword>
<feature type="binding site" evidence="10">
    <location>
        <position position="215"/>
    </location>
    <ligand>
        <name>Zn(2+)</name>
        <dbReference type="ChEBI" id="CHEBI:29105"/>
        <label>1</label>
    </ligand>
</feature>
<dbReference type="InterPro" id="IPR006026">
    <property type="entry name" value="Peptidase_Metallo"/>
</dbReference>
<dbReference type="InterPro" id="IPR002477">
    <property type="entry name" value="Peptidoglycan-bd-like"/>
</dbReference>
<evidence type="ECO:0000256" key="10">
    <source>
        <dbReference type="PIRSR" id="PIRSR621190-2"/>
    </source>
</evidence>
<organism evidence="13 14">
    <name type="scientific">Momordica charantia</name>
    <name type="common">Bitter gourd</name>
    <name type="synonym">Balsam pear</name>
    <dbReference type="NCBI Taxonomy" id="3673"/>
    <lineage>
        <taxon>Eukaryota</taxon>
        <taxon>Viridiplantae</taxon>
        <taxon>Streptophyta</taxon>
        <taxon>Embryophyta</taxon>
        <taxon>Tracheophyta</taxon>
        <taxon>Spermatophyta</taxon>
        <taxon>Magnoliopsida</taxon>
        <taxon>eudicotyledons</taxon>
        <taxon>Gunneridae</taxon>
        <taxon>Pentapetalae</taxon>
        <taxon>rosids</taxon>
        <taxon>fabids</taxon>
        <taxon>Cucurbitales</taxon>
        <taxon>Cucurbitaceae</taxon>
        <taxon>Momordiceae</taxon>
        <taxon>Momordica</taxon>
    </lineage>
</organism>
<dbReference type="InterPro" id="IPR036365">
    <property type="entry name" value="PGBD-like_sf"/>
</dbReference>
<dbReference type="InterPro" id="IPR021190">
    <property type="entry name" value="Pept_M10A"/>
</dbReference>
<feature type="active site" evidence="9">
    <location>
        <position position="250"/>
    </location>
</feature>
<dbReference type="SUPFAM" id="SSF55486">
    <property type="entry name" value="Metalloproteases ('zincins'), catalytic domain"/>
    <property type="match status" value="1"/>
</dbReference>
<dbReference type="CDD" id="cd04278">
    <property type="entry name" value="ZnMc_MMP"/>
    <property type="match status" value="1"/>
</dbReference>
<dbReference type="Gene3D" id="3.40.390.10">
    <property type="entry name" value="Collagenase (Catalytic Domain)"/>
    <property type="match status" value="1"/>
</dbReference>
<feature type="chain" id="PRO_5026961564" evidence="11">
    <location>
        <begin position="24"/>
        <end position="294"/>
    </location>
</feature>
<evidence type="ECO:0000256" key="5">
    <source>
        <dbReference type="ARBA" id="ARBA00022801"/>
    </source>
</evidence>
<keyword evidence="3 10" id="KW-0479">Metal-binding</keyword>
<comment type="cofactor">
    <cofactor evidence="10">
        <name>Zn(2+)</name>
        <dbReference type="ChEBI" id="CHEBI:29105"/>
    </cofactor>
    <text evidence="10">Binds 2 Zn(2+) ions per subunit.</text>
</comment>
<feature type="binding site" evidence="10">
    <location>
        <position position="267"/>
    </location>
    <ligand>
        <name>Zn(2+)</name>
        <dbReference type="ChEBI" id="CHEBI:29105"/>
        <label>2</label>
        <note>catalytic</note>
    </ligand>
</feature>
<dbReference type="PRINTS" id="PR00138">
    <property type="entry name" value="MATRIXIN"/>
</dbReference>
<keyword evidence="5" id="KW-0378">Hydrolase</keyword>
<feature type="binding site" evidence="10">
    <location>
        <position position="249"/>
    </location>
    <ligand>
        <name>Zn(2+)</name>
        <dbReference type="ChEBI" id="CHEBI:29105"/>
        <label>2</label>
        <note>catalytic</note>
    </ligand>
</feature>
<evidence type="ECO:0000256" key="7">
    <source>
        <dbReference type="ARBA" id="ARBA00023049"/>
    </source>
</evidence>
<sequence length="294" mass="33173">MAFKFSPQLQLQLLLLAAHVISARELGSHSHKSAQFVFPQCLEGSRKGNNIEGIHNVKIYLHRYGYLTNDIETDYNVFDDALESALITYQRNYRLNVSGVLDRETLAVMSKPRCGLPDIVQSHNNKNISQAHFTFMPGLPKWPKSKYHLTYGFIKDFPPKFAMAVREAFEQWEGNSVFTFSPATRVQSADITLSFERGDHGDPYPFDGPWGKLAHAFRPGDGRVHFDADENWVVGPREDAFDLVMVALHELGHALGLGHSFIQEAVMWAYLDPGVSKGLNMDDIVGLQTLYSEK</sequence>
<evidence type="ECO:0000256" key="3">
    <source>
        <dbReference type="ARBA" id="ARBA00022723"/>
    </source>
</evidence>
<evidence type="ECO:0000313" key="13">
    <source>
        <dbReference type="Proteomes" id="UP000504603"/>
    </source>
</evidence>
<feature type="binding site" evidence="10">
    <location>
        <position position="230"/>
    </location>
    <ligand>
        <name>Ca(2+)</name>
        <dbReference type="ChEBI" id="CHEBI:29108"/>
        <label>3</label>
    </ligand>
</feature>
<dbReference type="GO" id="GO:0030574">
    <property type="term" value="P:collagen catabolic process"/>
    <property type="evidence" value="ECO:0007669"/>
    <property type="project" value="TreeGrafter"/>
</dbReference>
<dbReference type="GO" id="GO:0004222">
    <property type="term" value="F:metalloendopeptidase activity"/>
    <property type="evidence" value="ECO:0007669"/>
    <property type="project" value="InterPro"/>
</dbReference>
<feature type="binding site" description="in inhibited form" evidence="10">
    <location>
        <position position="114"/>
    </location>
    <ligand>
        <name>Zn(2+)</name>
        <dbReference type="ChEBI" id="CHEBI:29105"/>
        <label>2</label>
        <note>catalytic</note>
    </ligand>
</feature>
<keyword evidence="13" id="KW-1185">Reference proteome</keyword>
<evidence type="ECO:0000256" key="8">
    <source>
        <dbReference type="ARBA" id="ARBA00023145"/>
    </source>
</evidence>
<dbReference type="GO" id="GO:0030198">
    <property type="term" value="P:extracellular matrix organization"/>
    <property type="evidence" value="ECO:0007669"/>
    <property type="project" value="TreeGrafter"/>
</dbReference>
<keyword evidence="7" id="KW-0482">Metalloprotease</keyword>
<evidence type="ECO:0000256" key="4">
    <source>
        <dbReference type="ARBA" id="ARBA00022729"/>
    </source>
</evidence>
<dbReference type="SMART" id="SM00235">
    <property type="entry name" value="ZnMc"/>
    <property type="match status" value="1"/>
</dbReference>
<dbReference type="PANTHER" id="PTHR10201:SF213">
    <property type="entry name" value="METALLOENDOPROTEINASE 2-MMP-LIKE"/>
    <property type="match status" value="1"/>
</dbReference>
<name>A0A6J1BVK9_MOMCH</name>
<comment type="similarity">
    <text evidence="1">Belongs to the peptidase M10A family. Matrix metalloproteinases (MMPs) subfamily.</text>
</comment>
<dbReference type="GO" id="GO:0006508">
    <property type="term" value="P:proteolysis"/>
    <property type="evidence" value="ECO:0007669"/>
    <property type="project" value="UniProtKB-KW"/>
</dbReference>
<dbReference type="InterPro" id="IPR024079">
    <property type="entry name" value="MetalloPept_cat_dom_sf"/>
</dbReference>
<keyword evidence="10" id="KW-0106">Calcium</keyword>
<feature type="binding site" evidence="10">
    <location>
        <position position="225"/>
    </location>
    <ligand>
        <name>Zn(2+)</name>
        <dbReference type="ChEBI" id="CHEBI:29105"/>
        <label>1</label>
    </ligand>
</feature>
<feature type="binding site" evidence="10">
    <location>
        <position position="207"/>
    </location>
    <ligand>
        <name>Ca(2+)</name>
        <dbReference type="ChEBI" id="CHEBI:29108"/>
        <label>3</label>
    </ligand>
</feature>
<feature type="binding site" evidence="10">
    <location>
        <position position="200"/>
    </location>
    <ligand>
        <name>Zn(2+)</name>
        <dbReference type="ChEBI" id="CHEBI:29105"/>
        <label>1</label>
    </ligand>
</feature>
<gene>
    <name evidence="14" type="primary">LOC111006145</name>
</gene>
<dbReference type="GO" id="GO:0031012">
    <property type="term" value="C:extracellular matrix"/>
    <property type="evidence" value="ECO:0007669"/>
    <property type="project" value="InterPro"/>
</dbReference>
<feature type="binding site" evidence="10">
    <location>
        <position position="230"/>
    </location>
    <ligand>
        <name>Ca(2+)</name>
        <dbReference type="ChEBI" id="CHEBI:29108"/>
        <label>1</label>
    </ligand>
</feature>
<feature type="binding site" evidence="10">
    <location>
        <position position="202"/>
    </location>
    <ligand>
        <name>Zn(2+)</name>
        <dbReference type="ChEBI" id="CHEBI:29105"/>
        <label>1</label>
    </ligand>
</feature>
<feature type="binding site" evidence="10">
    <location>
        <position position="190"/>
    </location>
    <ligand>
        <name>Ca(2+)</name>
        <dbReference type="ChEBI" id="CHEBI:29108"/>
        <label>2</label>
    </ligand>
</feature>
<dbReference type="GeneID" id="111006145"/>
<feature type="signal peptide" evidence="11">
    <location>
        <begin position="1"/>
        <end position="23"/>
    </location>
</feature>
<dbReference type="Pfam" id="PF00413">
    <property type="entry name" value="Peptidase_M10"/>
    <property type="match status" value="1"/>
</dbReference>
<dbReference type="GO" id="GO:0008270">
    <property type="term" value="F:zinc ion binding"/>
    <property type="evidence" value="ECO:0007669"/>
    <property type="project" value="InterPro"/>
</dbReference>
<accession>A0A6J1BVK9</accession>
<evidence type="ECO:0000256" key="1">
    <source>
        <dbReference type="ARBA" id="ARBA00009614"/>
    </source>
</evidence>
<evidence type="ECO:0000313" key="14">
    <source>
        <dbReference type="RefSeq" id="XP_022133606.1"/>
    </source>
</evidence>
<dbReference type="SUPFAM" id="SSF47090">
    <property type="entry name" value="PGBD-like"/>
    <property type="match status" value="1"/>
</dbReference>
<feature type="binding site" evidence="10">
    <location>
        <position position="208"/>
    </location>
    <ligand>
        <name>Ca(2+)</name>
        <dbReference type="ChEBI" id="CHEBI:29108"/>
        <label>3</label>
    </ligand>
</feature>
<keyword evidence="8" id="KW-0865">Zymogen</keyword>
<keyword evidence="4 11" id="KW-0732">Signal</keyword>
<dbReference type="PROSITE" id="PS00546">
    <property type="entry name" value="CYSTEINE_SWITCH"/>
    <property type="match status" value="1"/>
</dbReference>
<dbReference type="InterPro" id="IPR001818">
    <property type="entry name" value="Pept_M10_metallopeptidase"/>
</dbReference>
<dbReference type="Proteomes" id="UP000504603">
    <property type="component" value="Unplaced"/>
</dbReference>
<evidence type="ECO:0000256" key="9">
    <source>
        <dbReference type="PIRSR" id="PIRSR621190-1"/>
    </source>
</evidence>
<evidence type="ECO:0000256" key="2">
    <source>
        <dbReference type="ARBA" id="ARBA00022670"/>
    </source>
</evidence>
<dbReference type="KEGG" id="mcha:111006145"/>